<organism evidence="1 2">
    <name type="scientific">Streptomyces afghaniensis 772</name>
    <dbReference type="NCBI Taxonomy" id="1283301"/>
    <lineage>
        <taxon>Bacteria</taxon>
        <taxon>Bacillati</taxon>
        <taxon>Actinomycetota</taxon>
        <taxon>Actinomycetes</taxon>
        <taxon>Kitasatosporales</taxon>
        <taxon>Streptomycetaceae</taxon>
        <taxon>Streptomyces</taxon>
    </lineage>
</organism>
<dbReference type="HOGENOM" id="CLU_3405653_0_0_11"/>
<evidence type="ECO:0000313" key="1">
    <source>
        <dbReference type="EMBL" id="EPJ38166.1"/>
    </source>
</evidence>
<keyword evidence="2" id="KW-1185">Reference proteome</keyword>
<dbReference type="Proteomes" id="UP000015001">
    <property type="component" value="Unassembled WGS sequence"/>
</dbReference>
<evidence type="ECO:0000313" key="2">
    <source>
        <dbReference type="Proteomes" id="UP000015001"/>
    </source>
</evidence>
<accession>S4MNB2</accession>
<gene>
    <name evidence="1" type="ORF">STAFG_4760</name>
</gene>
<dbReference type="AlphaFoldDB" id="S4MNB2"/>
<comment type="caution">
    <text evidence="1">The sequence shown here is derived from an EMBL/GenBank/DDBJ whole genome shotgun (WGS) entry which is preliminary data.</text>
</comment>
<proteinExistence type="predicted"/>
<name>S4MNB2_9ACTN</name>
<reference evidence="1 2" key="1">
    <citation type="submission" date="2013-02" db="EMBL/GenBank/DDBJ databases">
        <title>Draft Genome Sequence of Streptomyces afghaniensis, Which Produces Compounds of the Julimycin B-Complex.</title>
        <authorList>
            <person name="Gruening B.A."/>
            <person name="Praeg A."/>
            <person name="Erxleben A."/>
            <person name="Guenther S."/>
            <person name="Fiedler H.-P."/>
            <person name="Goodfellow M."/>
            <person name="Mueller M."/>
        </authorList>
    </citation>
    <scope>NUCLEOTIDE SEQUENCE [LARGE SCALE GENOMIC DNA]</scope>
    <source>
        <strain evidence="1 2">772</strain>
    </source>
</reference>
<protein>
    <submittedName>
        <fullName evidence="1">Uncharacterized protein</fullName>
    </submittedName>
</protein>
<dbReference type="EMBL" id="AOPY01001469">
    <property type="protein sequence ID" value="EPJ38166.1"/>
    <property type="molecule type" value="Genomic_DNA"/>
</dbReference>
<sequence>MLPFPQVLGLGRTVCGRRGALPQDPLCVIA</sequence>